<sequence>MATTRVVGLDIGTTRLRAAELEFGAGGPSGKSPARLLRFAEVPLPHGAVRDGEVTEPGVVSGMLRQMWQQAGFSTKKVVIGVGNQRVVVRELDLPWMPLAQLRASLPFQVKELLPMATDEALLDYYPTGEHETDTGRTFRGMLVAAQRDTVNANVLTAEGAGLETVMVDLNGFALLRSMIRGDLANQCVGLVDVGASITNIVIVDHGVPRLVRVLPAGGMNVTTAVASAMGIAAAEAETMKREIGIGHAVGPERAAAAEAITGVTQTLIEAIRNTFVYYQGNNPGAGIDVALLTGGGAHLPGFGQYLASASRLPVALGDPLAGLKLGKNLDRARLAGAESLVALSVGLAFGVAA</sequence>
<keyword evidence="3" id="KW-1185">Reference proteome</keyword>
<dbReference type="InterPro" id="IPR043129">
    <property type="entry name" value="ATPase_NBD"/>
</dbReference>
<accession>A0A4Q5N734</accession>
<evidence type="ECO:0000313" key="3">
    <source>
        <dbReference type="Proteomes" id="UP000293764"/>
    </source>
</evidence>
<protein>
    <submittedName>
        <fullName evidence="2">Type IV pilus assembly protein PilM</fullName>
    </submittedName>
</protein>
<dbReference type="EMBL" id="SDWW01000002">
    <property type="protein sequence ID" value="RYV52867.1"/>
    <property type="molecule type" value="Genomic_DNA"/>
</dbReference>
<dbReference type="Proteomes" id="UP000293764">
    <property type="component" value="Unassembled WGS sequence"/>
</dbReference>
<dbReference type="OrthoDB" id="1926201at2"/>
<comment type="caution">
    <text evidence="2">The sequence shown here is derived from an EMBL/GenBank/DDBJ whole genome shotgun (WGS) entry which is preliminary data.</text>
</comment>
<dbReference type="Gene3D" id="3.30.1490.300">
    <property type="match status" value="1"/>
</dbReference>
<name>A0A4Q5N734_9MICO</name>
<dbReference type="NCBIfam" id="TIGR01175">
    <property type="entry name" value="pilM"/>
    <property type="match status" value="1"/>
</dbReference>
<dbReference type="Gene3D" id="3.30.420.40">
    <property type="match status" value="2"/>
</dbReference>
<dbReference type="Pfam" id="PF11104">
    <property type="entry name" value="PilM_2"/>
    <property type="match status" value="1"/>
</dbReference>
<proteinExistence type="predicted"/>
<evidence type="ECO:0000259" key="1">
    <source>
        <dbReference type="SMART" id="SM00842"/>
    </source>
</evidence>
<feature type="domain" description="SHS2" evidence="1">
    <location>
        <begin position="6"/>
        <end position="179"/>
    </location>
</feature>
<dbReference type="CDD" id="cd24049">
    <property type="entry name" value="ASKHA_NBD_PilM"/>
    <property type="match status" value="1"/>
</dbReference>
<reference evidence="2 3" key="1">
    <citation type="submission" date="2019-01" db="EMBL/GenBank/DDBJ databases">
        <title>Novel species of Cellulomonas.</title>
        <authorList>
            <person name="Liu Q."/>
            <person name="Xin Y.-H."/>
        </authorList>
    </citation>
    <scope>NUCLEOTIDE SEQUENCE [LARGE SCALE GENOMIC DNA]</scope>
    <source>
        <strain evidence="2 3">HLT2-17</strain>
    </source>
</reference>
<dbReference type="SMART" id="SM00842">
    <property type="entry name" value="FtsA"/>
    <property type="match status" value="1"/>
</dbReference>
<dbReference type="AlphaFoldDB" id="A0A4Q5N734"/>
<dbReference type="GO" id="GO:0051301">
    <property type="term" value="P:cell division"/>
    <property type="evidence" value="ECO:0007669"/>
    <property type="project" value="InterPro"/>
</dbReference>
<evidence type="ECO:0000313" key="2">
    <source>
        <dbReference type="EMBL" id="RYV52867.1"/>
    </source>
</evidence>
<dbReference type="InterPro" id="IPR005883">
    <property type="entry name" value="PilM"/>
</dbReference>
<dbReference type="PIRSF" id="PIRSF019169">
    <property type="entry name" value="PilM"/>
    <property type="match status" value="1"/>
</dbReference>
<dbReference type="PANTHER" id="PTHR32432">
    <property type="entry name" value="CELL DIVISION PROTEIN FTSA-RELATED"/>
    <property type="match status" value="1"/>
</dbReference>
<organism evidence="2 3">
    <name type="scientific">Pengzhenrongella frigida</name>
    <dbReference type="NCBI Taxonomy" id="1259133"/>
    <lineage>
        <taxon>Bacteria</taxon>
        <taxon>Bacillati</taxon>
        <taxon>Actinomycetota</taxon>
        <taxon>Actinomycetes</taxon>
        <taxon>Micrococcales</taxon>
        <taxon>Pengzhenrongella</taxon>
    </lineage>
</organism>
<dbReference type="SUPFAM" id="SSF53067">
    <property type="entry name" value="Actin-like ATPase domain"/>
    <property type="match status" value="2"/>
</dbReference>
<dbReference type="PANTHER" id="PTHR32432:SF3">
    <property type="entry name" value="ETHANOLAMINE UTILIZATION PROTEIN EUTJ"/>
    <property type="match status" value="1"/>
</dbReference>
<dbReference type="InterPro" id="IPR050696">
    <property type="entry name" value="FtsA/MreB"/>
</dbReference>
<gene>
    <name evidence="2" type="primary">pilM</name>
    <name evidence="2" type="ORF">EUA98_01340</name>
</gene>
<dbReference type="InterPro" id="IPR003494">
    <property type="entry name" value="SHS2_FtsA"/>
</dbReference>
<dbReference type="RefSeq" id="WP_130100857.1">
    <property type="nucleotide sequence ID" value="NZ_SDWW01000002.1"/>
</dbReference>